<keyword evidence="4 8" id="KW-0479">Metal-binding</keyword>
<dbReference type="GO" id="GO:0004497">
    <property type="term" value="F:monooxygenase activity"/>
    <property type="evidence" value="ECO:0007669"/>
    <property type="project" value="UniProtKB-KW"/>
</dbReference>
<dbReference type="InterPro" id="IPR036396">
    <property type="entry name" value="Cyt_P450_sf"/>
</dbReference>
<dbReference type="STRING" id="36050.A0A1B8B015"/>
<dbReference type="OrthoDB" id="1844152at2759"/>
<evidence type="ECO:0000313" key="11">
    <source>
        <dbReference type="Proteomes" id="UP000091967"/>
    </source>
</evidence>
<dbReference type="PROSITE" id="PS00086">
    <property type="entry name" value="CYTOCHROME_P450"/>
    <property type="match status" value="1"/>
</dbReference>
<dbReference type="InterPro" id="IPR002403">
    <property type="entry name" value="Cyt_P450_E_grp-IV"/>
</dbReference>
<keyword evidence="3 8" id="KW-0349">Heme</keyword>
<evidence type="ECO:0000256" key="4">
    <source>
        <dbReference type="ARBA" id="ARBA00022723"/>
    </source>
</evidence>
<dbReference type="SUPFAM" id="SSF48264">
    <property type="entry name" value="Cytochrome P450"/>
    <property type="match status" value="1"/>
</dbReference>
<evidence type="ECO:0000256" key="7">
    <source>
        <dbReference type="ARBA" id="ARBA00023033"/>
    </source>
</evidence>
<feature type="binding site" description="axial binding residue" evidence="8">
    <location>
        <position position="447"/>
    </location>
    <ligand>
        <name>heme</name>
        <dbReference type="ChEBI" id="CHEBI:30413"/>
    </ligand>
    <ligandPart>
        <name>Fe</name>
        <dbReference type="ChEBI" id="CHEBI:18248"/>
    </ligandPart>
</feature>
<keyword evidence="6 8" id="KW-0408">Iron</keyword>
<comment type="cofactor">
    <cofactor evidence="1 8">
        <name>heme</name>
        <dbReference type="ChEBI" id="CHEBI:30413"/>
    </cofactor>
</comment>
<sequence length="511" mass="58462">MAVMSIIDRMPDVRVDMLAYLSLFVILTLAVRSYLTPKPSAPLLNPKRWYEFTSSRAVTEVLHTTRSILEDWFAKNPTKPMRLTCDLGDITFLPPSMADEIKRDPRLSFIKAANDSAFHVDIPGFEPYREGGRHEAALIKDVVHGNLKKTLNHITIPLAQETQMAVEEYLGSNQNWHKVPLRATMIPLITRISTRVLLGEDLCRNEKWLEISSTYAATSSEVAGRLRRWPRAMRYIVSMLSSECSALRTQVKDANDLINSVLERRRSDEKGTSYNDSLEWFEKTAREPYDPAGTQLFLSAVSIHTTADLLCSALEDIAAHPEIIEPLQKEIREVIKQEGWNTKAVYKMFLLDSALKETQRLRPVQIASMMREALEDITLEDGTFIPKGHQLAVSCHNMRDEKIYPNAEQWDGYRFYREREQSAREDSVQLSSTSLEHMGFGYGKHACPGRFFAAKEVKIVMMFLLLNYEWRMPKDSKPNPVSCCTTWVTDPTFKIEARRKAKDDPALEIPL</sequence>
<evidence type="ECO:0000256" key="5">
    <source>
        <dbReference type="ARBA" id="ARBA00023002"/>
    </source>
</evidence>
<name>A0A1B8B015_FUSPO</name>
<reference evidence="10 11" key="1">
    <citation type="submission" date="2016-06" db="EMBL/GenBank/DDBJ databases">
        <title>Living apart together: crosstalk between the core and supernumerary genomes in a fungal plant pathogen.</title>
        <authorList>
            <person name="Vanheule A."/>
            <person name="Audenaert K."/>
            <person name="Warris S."/>
            <person name="Van De Geest H."/>
            <person name="Schijlen E."/>
            <person name="Hofte M."/>
            <person name="De Saeger S."/>
            <person name="Haesaert G."/>
            <person name="Waalwijk C."/>
            <person name="Van Der Lee T."/>
        </authorList>
    </citation>
    <scope>NUCLEOTIDE SEQUENCE [LARGE SCALE GENOMIC DNA]</scope>
    <source>
        <strain evidence="10 11">2516</strain>
    </source>
</reference>
<dbReference type="PRINTS" id="PR00465">
    <property type="entry name" value="EP450IV"/>
</dbReference>
<dbReference type="GO" id="GO:0005506">
    <property type="term" value="F:iron ion binding"/>
    <property type="evidence" value="ECO:0007669"/>
    <property type="project" value="InterPro"/>
</dbReference>
<dbReference type="GO" id="GO:0020037">
    <property type="term" value="F:heme binding"/>
    <property type="evidence" value="ECO:0007669"/>
    <property type="project" value="InterPro"/>
</dbReference>
<dbReference type="AlphaFoldDB" id="A0A1B8B015"/>
<dbReference type="Pfam" id="PF00067">
    <property type="entry name" value="p450"/>
    <property type="match status" value="1"/>
</dbReference>
<evidence type="ECO:0000256" key="8">
    <source>
        <dbReference type="PIRSR" id="PIRSR602403-1"/>
    </source>
</evidence>
<dbReference type="CDD" id="cd11041">
    <property type="entry name" value="CYP503A1-like"/>
    <property type="match status" value="1"/>
</dbReference>
<evidence type="ECO:0000256" key="1">
    <source>
        <dbReference type="ARBA" id="ARBA00001971"/>
    </source>
</evidence>
<comment type="caution">
    <text evidence="10">The sequence shown here is derived from an EMBL/GenBank/DDBJ whole genome shotgun (WGS) entry which is preliminary data.</text>
</comment>
<dbReference type="GO" id="GO:0016705">
    <property type="term" value="F:oxidoreductase activity, acting on paired donors, with incorporation or reduction of molecular oxygen"/>
    <property type="evidence" value="ECO:0007669"/>
    <property type="project" value="InterPro"/>
</dbReference>
<dbReference type="PRINTS" id="PR00385">
    <property type="entry name" value="P450"/>
</dbReference>
<evidence type="ECO:0000256" key="2">
    <source>
        <dbReference type="ARBA" id="ARBA00010617"/>
    </source>
</evidence>
<dbReference type="OMA" id="IEWFERT"/>
<evidence type="ECO:0000313" key="10">
    <source>
        <dbReference type="EMBL" id="OBS26077.1"/>
    </source>
</evidence>
<evidence type="ECO:0000256" key="6">
    <source>
        <dbReference type="ARBA" id="ARBA00023004"/>
    </source>
</evidence>
<dbReference type="InterPro" id="IPR017972">
    <property type="entry name" value="Cyt_P450_CS"/>
</dbReference>
<dbReference type="InterPro" id="IPR001128">
    <property type="entry name" value="Cyt_P450"/>
</dbReference>
<dbReference type="Proteomes" id="UP000091967">
    <property type="component" value="Unassembled WGS sequence"/>
</dbReference>
<keyword evidence="11" id="KW-1185">Reference proteome</keyword>
<keyword evidence="5 9" id="KW-0560">Oxidoreductase</keyword>
<dbReference type="EMBL" id="LYXU01000001">
    <property type="protein sequence ID" value="OBS26077.1"/>
    <property type="molecule type" value="Genomic_DNA"/>
</dbReference>
<evidence type="ECO:0000256" key="3">
    <source>
        <dbReference type="ARBA" id="ARBA00022617"/>
    </source>
</evidence>
<protein>
    <recommendedName>
        <fullName evidence="12">Cytochrome P450 monooxygenase</fullName>
    </recommendedName>
</protein>
<dbReference type="Gene3D" id="1.10.630.10">
    <property type="entry name" value="Cytochrome P450"/>
    <property type="match status" value="1"/>
</dbReference>
<comment type="similarity">
    <text evidence="2 9">Belongs to the cytochrome P450 family.</text>
</comment>
<dbReference type="PANTHER" id="PTHR46206:SF2">
    <property type="entry name" value="CYTOCHROME P450 MONOOXYGENASE AUSG-RELATED"/>
    <property type="match status" value="1"/>
</dbReference>
<proteinExistence type="inferred from homology"/>
<accession>A0A1B8B015</accession>
<gene>
    <name evidence="10" type="ORF">FPOA_00021</name>
</gene>
<dbReference type="PANTHER" id="PTHR46206">
    <property type="entry name" value="CYTOCHROME P450"/>
    <property type="match status" value="1"/>
</dbReference>
<organism evidence="10 11">
    <name type="scientific">Fusarium poae</name>
    <dbReference type="NCBI Taxonomy" id="36050"/>
    <lineage>
        <taxon>Eukaryota</taxon>
        <taxon>Fungi</taxon>
        <taxon>Dikarya</taxon>
        <taxon>Ascomycota</taxon>
        <taxon>Pezizomycotina</taxon>
        <taxon>Sordariomycetes</taxon>
        <taxon>Hypocreomycetidae</taxon>
        <taxon>Hypocreales</taxon>
        <taxon>Nectriaceae</taxon>
        <taxon>Fusarium</taxon>
    </lineage>
</organism>
<keyword evidence="7 9" id="KW-0503">Monooxygenase</keyword>
<evidence type="ECO:0008006" key="12">
    <source>
        <dbReference type="Google" id="ProtNLM"/>
    </source>
</evidence>
<evidence type="ECO:0000256" key="9">
    <source>
        <dbReference type="RuleBase" id="RU000461"/>
    </source>
</evidence>